<evidence type="ECO:0000259" key="3">
    <source>
        <dbReference type="Pfam" id="PF02668"/>
    </source>
</evidence>
<dbReference type="PANTHER" id="PTHR10696:SF54">
    <property type="entry name" value="FAMILY OXIDOREDUCTASE, PUTATIVE (AFU_ORTHOLOGUE AFUA_4G13850)-RELATED"/>
    <property type="match status" value="1"/>
</dbReference>
<dbReference type="SUPFAM" id="SSF51197">
    <property type="entry name" value="Clavaminate synthase-like"/>
    <property type="match status" value="1"/>
</dbReference>
<keyword evidence="1" id="KW-0560">Oxidoreductase</keyword>
<dbReference type="InterPro" id="IPR050411">
    <property type="entry name" value="AlphaKG_dependent_hydroxylases"/>
</dbReference>
<dbReference type="InterPro" id="IPR003819">
    <property type="entry name" value="TauD/TfdA-like"/>
</dbReference>
<evidence type="ECO:0000313" key="4">
    <source>
        <dbReference type="EMBL" id="KAF2116777.1"/>
    </source>
</evidence>
<sequence>MSTSSYSPRSSLESLRADSPAPSHFEPDFLAPQIQGPQVWEGSELDQKNAIVPLFPEDVDAVRAAVVSFRYLNHPGAELTHINKTTFVLPEALSAKLATISEMVHLGQGIGIARGLHAANFNDEEAIIAYAGVNAHVAPLRATDDFANQTLSKLLTNKTGHIRDATHEKVPEWANGIGLAGSKITSAMDYHSDRYSGDILSMYLRNLGEKGGDQYVASWSRIYNELLKTEPEVLETMAAPDWPFELKLKDGSTIQDDGPVLFFANNKPILQLVKAPLEGTPRIPRSPSMTPLTSSQKHAMSTVQALAAKYGTKLTRQAGDIQYINNLGVLHARDAYEGAKAGVPSTRHTLRMFLKDDRRAWAKPESYRARFDNPFQKRKEEFTIVDLDPWRKISGRESHG</sequence>
<accession>A0A6A5ZDF7</accession>
<dbReference type="OrthoDB" id="272271at2759"/>
<keyword evidence="5" id="KW-1185">Reference proteome</keyword>
<feature type="domain" description="TauD/TfdA-like" evidence="3">
    <location>
        <begin position="79"/>
        <end position="352"/>
    </location>
</feature>
<feature type="compositionally biased region" description="Low complexity" evidence="2">
    <location>
        <begin position="1"/>
        <end position="14"/>
    </location>
</feature>
<dbReference type="GO" id="GO:0016491">
    <property type="term" value="F:oxidoreductase activity"/>
    <property type="evidence" value="ECO:0007669"/>
    <property type="project" value="UniProtKB-KW"/>
</dbReference>
<reference evidence="4" key="1">
    <citation type="journal article" date="2020" name="Stud. Mycol.">
        <title>101 Dothideomycetes genomes: a test case for predicting lifestyles and emergence of pathogens.</title>
        <authorList>
            <person name="Haridas S."/>
            <person name="Albert R."/>
            <person name="Binder M."/>
            <person name="Bloem J."/>
            <person name="Labutti K."/>
            <person name="Salamov A."/>
            <person name="Andreopoulos B."/>
            <person name="Baker S."/>
            <person name="Barry K."/>
            <person name="Bills G."/>
            <person name="Bluhm B."/>
            <person name="Cannon C."/>
            <person name="Castanera R."/>
            <person name="Culley D."/>
            <person name="Daum C."/>
            <person name="Ezra D."/>
            <person name="Gonzalez J."/>
            <person name="Henrissat B."/>
            <person name="Kuo A."/>
            <person name="Liang C."/>
            <person name="Lipzen A."/>
            <person name="Lutzoni F."/>
            <person name="Magnuson J."/>
            <person name="Mondo S."/>
            <person name="Nolan M."/>
            <person name="Ohm R."/>
            <person name="Pangilinan J."/>
            <person name="Park H.-J."/>
            <person name="Ramirez L."/>
            <person name="Alfaro M."/>
            <person name="Sun H."/>
            <person name="Tritt A."/>
            <person name="Yoshinaga Y."/>
            <person name="Zwiers L.-H."/>
            <person name="Turgeon B."/>
            <person name="Goodwin S."/>
            <person name="Spatafora J."/>
            <person name="Crous P."/>
            <person name="Grigoriev I."/>
        </authorList>
    </citation>
    <scope>NUCLEOTIDE SEQUENCE</scope>
    <source>
        <strain evidence="4">CBS 627.86</strain>
    </source>
</reference>
<gene>
    <name evidence="4" type="ORF">BDV96DRAFT_490595</name>
</gene>
<dbReference type="InterPro" id="IPR042098">
    <property type="entry name" value="TauD-like_sf"/>
</dbReference>
<feature type="region of interest" description="Disordered" evidence="2">
    <location>
        <begin position="1"/>
        <end position="28"/>
    </location>
</feature>
<evidence type="ECO:0000256" key="1">
    <source>
        <dbReference type="ARBA" id="ARBA00023002"/>
    </source>
</evidence>
<organism evidence="4 5">
    <name type="scientific">Lophiotrema nucula</name>
    <dbReference type="NCBI Taxonomy" id="690887"/>
    <lineage>
        <taxon>Eukaryota</taxon>
        <taxon>Fungi</taxon>
        <taxon>Dikarya</taxon>
        <taxon>Ascomycota</taxon>
        <taxon>Pezizomycotina</taxon>
        <taxon>Dothideomycetes</taxon>
        <taxon>Pleosporomycetidae</taxon>
        <taxon>Pleosporales</taxon>
        <taxon>Lophiotremataceae</taxon>
        <taxon>Lophiotrema</taxon>
    </lineage>
</organism>
<evidence type="ECO:0000313" key="5">
    <source>
        <dbReference type="Proteomes" id="UP000799770"/>
    </source>
</evidence>
<dbReference type="Pfam" id="PF02668">
    <property type="entry name" value="TauD"/>
    <property type="match status" value="1"/>
</dbReference>
<dbReference type="AlphaFoldDB" id="A0A6A5ZDF7"/>
<proteinExistence type="predicted"/>
<dbReference type="PANTHER" id="PTHR10696">
    <property type="entry name" value="GAMMA-BUTYROBETAINE HYDROXYLASE-RELATED"/>
    <property type="match status" value="1"/>
</dbReference>
<dbReference type="Gene3D" id="3.60.130.10">
    <property type="entry name" value="Clavaminate synthase-like"/>
    <property type="match status" value="1"/>
</dbReference>
<dbReference type="Proteomes" id="UP000799770">
    <property type="component" value="Unassembled WGS sequence"/>
</dbReference>
<dbReference type="EMBL" id="ML977320">
    <property type="protein sequence ID" value="KAF2116777.1"/>
    <property type="molecule type" value="Genomic_DNA"/>
</dbReference>
<evidence type="ECO:0000256" key="2">
    <source>
        <dbReference type="SAM" id="MobiDB-lite"/>
    </source>
</evidence>
<name>A0A6A5ZDF7_9PLEO</name>
<protein>
    <recommendedName>
        <fullName evidence="3">TauD/TfdA-like domain-containing protein</fullName>
    </recommendedName>
</protein>